<gene>
    <name evidence="1" type="ORF">JCM19231_5002</name>
</gene>
<proteinExistence type="predicted"/>
<reference evidence="1 2" key="2">
    <citation type="submission" date="2015-01" db="EMBL/GenBank/DDBJ databases">
        <authorList>
            <consortium name="NBRP consortium"/>
            <person name="Sawabe T."/>
            <person name="Meirelles P."/>
            <person name="Feng G."/>
            <person name="Sayaka M."/>
            <person name="Hattori M."/>
            <person name="Ohkuma M."/>
        </authorList>
    </citation>
    <scope>NUCLEOTIDE SEQUENCE [LARGE SCALE GENOMIC DNA]</scope>
    <source>
        <strain evidence="2">JCM 19231</strain>
    </source>
</reference>
<comment type="caution">
    <text evidence="1">The sequence shown here is derived from an EMBL/GenBank/DDBJ whole genome shotgun (WGS) entry which is preliminary data.</text>
</comment>
<protein>
    <submittedName>
        <fullName evidence="1">Uncharacterized protein</fullName>
    </submittedName>
</protein>
<evidence type="ECO:0000313" key="1">
    <source>
        <dbReference type="EMBL" id="GAM58763.1"/>
    </source>
</evidence>
<name>A0A0B8P680_9VIBR</name>
<sequence length="68" mass="7520">MGLKLIIHYGLAIGDDPHPWKHIPACAKGGPLPCHKADFERETSIQPLQRMMVTPRAMTSIATTDIQL</sequence>
<dbReference type="EMBL" id="BBRZ01000103">
    <property type="protein sequence ID" value="GAM58763.1"/>
    <property type="molecule type" value="Genomic_DNA"/>
</dbReference>
<dbReference type="Proteomes" id="UP000031671">
    <property type="component" value="Unassembled WGS sequence"/>
</dbReference>
<dbReference type="AlphaFoldDB" id="A0A0B8P680"/>
<accession>A0A0B8P680</accession>
<evidence type="ECO:0000313" key="2">
    <source>
        <dbReference type="Proteomes" id="UP000031671"/>
    </source>
</evidence>
<keyword evidence="2" id="KW-1185">Reference proteome</keyword>
<organism evidence="1 2">
    <name type="scientific">Vibrio ishigakensis</name>
    <dbReference type="NCBI Taxonomy" id="1481914"/>
    <lineage>
        <taxon>Bacteria</taxon>
        <taxon>Pseudomonadati</taxon>
        <taxon>Pseudomonadota</taxon>
        <taxon>Gammaproteobacteria</taxon>
        <taxon>Vibrionales</taxon>
        <taxon>Vibrionaceae</taxon>
        <taxon>Vibrio</taxon>
    </lineage>
</organism>
<reference evidence="1 2" key="1">
    <citation type="submission" date="2015-01" db="EMBL/GenBank/DDBJ databases">
        <title>Vibrio sp. C1 JCM 19231 whole genome shotgun sequence.</title>
        <authorList>
            <person name="Sawabe T."/>
            <person name="Meirelles P."/>
            <person name="Feng G."/>
            <person name="Sayaka M."/>
            <person name="Hattori M."/>
            <person name="Ohkuma M."/>
        </authorList>
    </citation>
    <scope>NUCLEOTIDE SEQUENCE [LARGE SCALE GENOMIC DNA]</scope>
    <source>
        <strain evidence="2">JCM 19231</strain>
    </source>
</reference>